<dbReference type="EMBL" id="UAWT01000048">
    <property type="protein sequence ID" value="SQC72010.1"/>
    <property type="molecule type" value="Genomic_DNA"/>
</dbReference>
<sequence>MYTADDFLGDFRHRYFGDGHRSARYAISTNGEIGKVYHEGLWSEKQGKQLEKHVSTIDCLILSLMHIEMYISTKNSEYCVQNLFLTSFAIKAGAEAIEDLTHIKIRTEEIAWDYKGVKATIFVEDMRVQVELDYVKHKSLSEAEGSTKKAFISHHLIDKKQEISKITFDKEEMNCVVHSFNENRVEQFTGIQSGHQFEISLVEWLVIFSQIGQIIAYHHDQLNRDESENFWMREVKATNKIPIFDNEEPILIQAHIKKSKLLPLHGVNWRTLHMIGQDAKNQIIFEAKVAHQLPSHKGVKAQ</sequence>
<protein>
    <submittedName>
        <fullName evidence="1">Pseudomonas avirulence D protein (AvrD)</fullName>
    </submittedName>
</protein>
<proteinExistence type="predicted"/>
<accession>A0A2X3JCE7</accession>
<dbReference type="Pfam" id="PF05655">
    <property type="entry name" value="AvrD"/>
    <property type="match status" value="1"/>
</dbReference>
<name>A0A2X3JCE7_9LIST</name>
<evidence type="ECO:0000313" key="2">
    <source>
        <dbReference type="Proteomes" id="UP000250257"/>
    </source>
</evidence>
<dbReference type="InterPro" id="IPR008799">
    <property type="entry name" value="Pseudomon_AvrD"/>
</dbReference>
<reference evidence="1 2" key="1">
    <citation type="submission" date="2018-06" db="EMBL/GenBank/DDBJ databases">
        <authorList>
            <consortium name="Pathogen Informatics"/>
            <person name="Doyle S."/>
        </authorList>
    </citation>
    <scope>NUCLEOTIDE SEQUENCE [LARGE SCALE GENOMIC DNA]</scope>
    <source>
        <strain evidence="1 2">NCTC13940</strain>
    </source>
</reference>
<gene>
    <name evidence="1" type="ORF">NCTC13940_02723</name>
</gene>
<dbReference type="AlphaFoldDB" id="A0A2X3JCE7"/>
<dbReference type="Proteomes" id="UP000250257">
    <property type="component" value="Unassembled WGS sequence"/>
</dbReference>
<evidence type="ECO:0000313" key="1">
    <source>
        <dbReference type="EMBL" id="SQC72010.1"/>
    </source>
</evidence>
<dbReference type="RefSeq" id="WP_007475599.1">
    <property type="nucleotide sequence ID" value="NZ_UAWT01000048.1"/>
</dbReference>
<dbReference type="STRING" id="1214117.LFLEISCH_09659"/>
<organism evidence="1 2">
    <name type="scientific">Listeria fleischmannii subsp. fleischmannii</name>
    <dbReference type="NCBI Taxonomy" id="1671902"/>
    <lineage>
        <taxon>Bacteria</taxon>
        <taxon>Bacillati</taxon>
        <taxon>Bacillota</taxon>
        <taxon>Bacilli</taxon>
        <taxon>Bacillales</taxon>
        <taxon>Listeriaceae</taxon>
        <taxon>Listeria</taxon>
    </lineage>
</organism>